<keyword evidence="1" id="KW-0175">Coiled coil</keyword>
<dbReference type="InterPro" id="IPR009785">
    <property type="entry name" value="Prophage_Lj928_Orf309"/>
</dbReference>
<dbReference type="Proteomes" id="UP000431304">
    <property type="component" value="Unassembled WGS sequence"/>
</dbReference>
<accession>A0A844E1E5</accession>
<evidence type="ECO:0000256" key="1">
    <source>
        <dbReference type="SAM" id="Coils"/>
    </source>
</evidence>
<organism evidence="2 3">
    <name type="scientific">Eubacterium ramulus</name>
    <dbReference type="NCBI Taxonomy" id="39490"/>
    <lineage>
        <taxon>Bacteria</taxon>
        <taxon>Bacillati</taxon>
        <taxon>Bacillota</taxon>
        <taxon>Clostridia</taxon>
        <taxon>Eubacteriales</taxon>
        <taxon>Eubacteriaceae</taxon>
        <taxon>Eubacterium</taxon>
    </lineage>
</organism>
<reference evidence="2 3" key="1">
    <citation type="journal article" date="2019" name="Nat. Med.">
        <title>A library of human gut bacterial isolates paired with longitudinal multiomics data enables mechanistic microbiome research.</title>
        <authorList>
            <person name="Poyet M."/>
            <person name="Groussin M."/>
            <person name="Gibbons S.M."/>
            <person name="Avila-Pacheco J."/>
            <person name="Jiang X."/>
            <person name="Kearney S.M."/>
            <person name="Perrotta A.R."/>
            <person name="Berdy B."/>
            <person name="Zhao S."/>
            <person name="Lieberman T.D."/>
            <person name="Swanson P.K."/>
            <person name="Smith M."/>
            <person name="Roesemann S."/>
            <person name="Alexander J.E."/>
            <person name="Rich S.A."/>
            <person name="Livny J."/>
            <person name="Vlamakis H."/>
            <person name="Clish C."/>
            <person name="Bullock K."/>
            <person name="Deik A."/>
            <person name="Scott J."/>
            <person name="Pierce K.A."/>
            <person name="Xavier R.J."/>
            <person name="Alm E.J."/>
        </authorList>
    </citation>
    <scope>NUCLEOTIDE SEQUENCE [LARGE SCALE GENOMIC DNA]</scope>
    <source>
        <strain evidence="2 3">BIOML-A3</strain>
    </source>
</reference>
<evidence type="ECO:0000313" key="3">
    <source>
        <dbReference type="Proteomes" id="UP000431304"/>
    </source>
</evidence>
<gene>
    <name evidence="2" type="ORF">GKE72_15445</name>
</gene>
<proteinExistence type="predicted"/>
<name>A0A844E1E5_EUBRA</name>
<feature type="coiled-coil region" evidence="1">
    <location>
        <begin position="15"/>
        <end position="62"/>
    </location>
</feature>
<feature type="coiled-coil region" evidence="1">
    <location>
        <begin position="188"/>
        <end position="222"/>
    </location>
</feature>
<protein>
    <submittedName>
        <fullName evidence="2">DUF1351 domain-containing protein</fullName>
    </submittedName>
</protein>
<comment type="caution">
    <text evidence="2">The sequence shown here is derived from an EMBL/GenBank/DDBJ whole genome shotgun (WGS) entry which is preliminary data.</text>
</comment>
<evidence type="ECO:0000313" key="2">
    <source>
        <dbReference type="EMBL" id="MSD17421.1"/>
    </source>
</evidence>
<sequence length="278" mass="32628">MELKVNEYQLPEQILFNYEELKAELTEKVQHYETLVYTDDQIKEAKADRATLNKLKKALSDERIRREREYMQPFNEFKSRINEIISIIDKPVAVIDKQIKEYEDTKKQEKLEEIKKLWSEMEAPDGMTLDKVFNDRMLNSSFNMKHVKQCFIDAIDRFNRDMAVLVNLPEYSFEAQQEYISSLDLSKAMNEANRLSRLAKQKAEYEAEQERLRAEEEKKAVQPVVPDVDADSVSKVEKVTPDPIPTKQWVAFQALLSTEDALALKEFFNSRNIEFKAV</sequence>
<dbReference type="Pfam" id="PF07083">
    <property type="entry name" value="DUF1351"/>
    <property type="match status" value="1"/>
</dbReference>
<dbReference type="RefSeq" id="WP_154315192.1">
    <property type="nucleotide sequence ID" value="NZ_WKRA01000044.1"/>
</dbReference>
<dbReference type="AlphaFoldDB" id="A0A844E1E5"/>
<dbReference type="EMBL" id="WKRA01000044">
    <property type="protein sequence ID" value="MSD17421.1"/>
    <property type="molecule type" value="Genomic_DNA"/>
</dbReference>